<dbReference type="Proteomes" id="UP000008912">
    <property type="component" value="Unassembled WGS sequence"/>
</dbReference>
<dbReference type="SUPFAM" id="SSF56436">
    <property type="entry name" value="C-type lectin-like"/>
    <property type="match status" value="1"/>
</dbReference>
<dbReference type="PROSITE" id="PS50041">
    <property type="entry name" value="C_TYPE_LECTIN_2"/>
    <property type="match status" value="1"/>
</dbReference>
<sequence length="202" mass="23024">MYENFNCFTSFLSYFYSLPEFIINFLSSDNAASPHFAAQHEGSLQVPIPCAVVNVVLITVLIIALIAISVGQYNCPGQYISPLPSNSHVSSCSDDWIGYQRKCYFISTEKKGWTLAQNFCYEQGATLAFIDSEKDMSFLKQYVGTTNHWIGLKTEDGQTWKWSNGKEFNNWLKPDNCSQHNDLIYVYIVKSSQCLFDIPYHT</sequence>
<dbReference type="Gene3D" id="3.10.100.10">
    <property type="entry name" value="Mannose-Binding Protein A, subunit A"/>
    <property type="match status" value="1"/>
</dbReference>
<keyword evidence="2" id="KW-0430">Lectin</keyword>
<keyword evidence="6" id="KW-1185">Reference proteome</keyword>
<name>G1LBA4_AILME</name>
<dbReference type="InterPro" id="IPR033992">
    <property type="entry name" value="NKR-like_CTLD"/>
</dbReference>
<dbReference type="eggNOG" id="KOG4297">
    <property type="taxonomic scope" value="Eukaryota"/>
</dbReference>
<dbReference type="GeneTree" id="ENSGT00940000161987"/>
<accession>G1LBA4</accession>
<evidence type="ECO:0000313" key="5">
    <source>
        <dbReference type="Ensembl" id="ENSAMEP00000004177.2"/>
    </source>
</evidence>
<evidence type="ECO:0000256" key="3">
    <source>
        <dbReference type="SAM" id="Phobius"/>
    </source>
</evidence>
<reference evidence="5 6" key="1">
    <citation type="journal article" date="2010" name="Nature">
        <title>The sequence and de novo assembly of the giant panda genome.</title>
        <authorList>
            <person name="Li R."/>
            <person name="Fan W."/>
            <person name="Tian G."/>
            <person name="Zhu H."/>
            <person name="He L."/>
            <person name="Cai J."/>
            <person name="Huang Q."/>
            <person name="Cai Q."/>
            <person name="Li B."/>
            <person name="Bai Y."/>
            <person name="Zhang Z."/>
            <person name="Zhang Y."/>
            <person name="Wang W."/>
            <person name="Li J."/>
            <person name="Wei F."/>
            <person name="Li H."/>
            <person name="Jian M."/>
            <person name="Li J."/>
            <person name="Zhang Z."/>
            <person name="Nielsen R."/>
            <person name="Li D."/>
            <person name="Gu W."/>
            <person name="Yang Z."/>
            <person name="Xuan Z."/>
            <person name="Ryder O.A."/>
            <person name="Leung F.C."/>
            <person name="Zhou Y."/>
            <person name="Cao J."/>
            <person name="Sun X."/>
            <person name="Fu Y."/>
            <person name="Fang X."/>
            <person name="Guo X."/>
            <person name="Wang B."/>
            <person name="Hou R."/>
            <person name="Shen F."/>
            <person name="Mu B."/>
            <person name="Ni P."/>
            <person name="Lin R."/>
            <person name="Qian W."/>
            <person name="Wang G."/>
            <person name="Yu C."/>
            <person name="Nie W."/>
            <person name="Wang J."/>
            <person name="Wu Z."/>
            <person name="Liang H."/>
            <person name="Min J."/>
            <person name="Wu Q."/>
            <person name="Cheng S."/>
            <person name="Ruan J."/>
            <person name="Wang M."/>
            <person name="Shi Z."/>
            <person name="Wen M."/>
            <person name="Liu B."/>
            <person name="Ren X."/>
            <person name="Zheng H."/>
            <person name="Dong D."/>
            <person name="Cook K."/>
            <person name="Shan G."/>
            <person name="Zhang H."/>
            <person name="Kosiol C."/>
            <person name="Xie X."/>
            <person name="Lu Z."/>
            <person name="Zheng H."/>
            <person name="Li Y."/>
            <person name="Steiner C.C."/>
            <person name="Lam T.T."/>
            <person name="Lin S."/>
            <person name="Zhang Q."/>
            <person name="Li G."/>
            <person name="Tian J."/>
            <person name="Gong T."/>
            <person name="Liu H."/>
            <person name="Zhang D."/>
            <person name="Fang L."/>
            <person name="Ye C."/>
            <person name="Zhang J."/>
            <person name="Hu W."/>
            <person name="Xu A."/>
            <person name="Ren Y."/>
            <person name="Zhang G."/>
            <person name="Bruford M.W."/>
            <person name="Li Q."/>
            <person name="Ma L."/>
            <person name="Guo Y."/>
            <person name="An N."/>
            <person name="Hu Y."/>
            <person name="Zheng Y."/>
            <person name="Shi Y."/>
            <person name="Li Z."/>
            <person name="Liu Q."/>
            <person name="Chen Y."/>
            <person name="Zhao J."/>
            <person name="Qu N."/>
            <person name="Zhao S."/>
            <person name="Tian F."/>
            <person name="Wang X."/>
            <person name="Wang H."/>
            <person name="Xu L."/>
            <person name="Liu X."/>
            <person name="Vinar T."/>
            <person name="Wang Y."/>
            <person name="Lam T.W."/>
            <person name="Yiu S.M."/>
            <person name="Liu S."/>
            <person name="Zhang H."/>
            <person name="Li D."/>
            <person name="Huang Y."/>
            <person name="Wang X."/>
            <person name="Yang G."/>
            <person name="Jiang Z."/>
            <person name="Wang J."/>
            <person name="Qin N."/>
            <person name="Li L."/>
            <person name="Li J."/>
            <person name="Bolund L."/>
            <person name="Kristiansen K."/>
            <person name="Wong G.K."/>
            <person name="Olson M."/>
            <person name="Zhang X."/>
            <person name="Li S."/>
            <person name="Yang H."/>
            <person name="Wang J."/>
            <person name="Wang J."/>
        </authorList>
    </citation>
    <scope>NUCLEOTIDE SEQUENCE [LARGE SCALE GENOMIC DNA]</scope>
</reference>
<keyword evidence="3" id="KW-0472">Membrane</keyword>
<evidence type="ECO:0000256" key="1">
    <source>
        <dbReference type="ARBA" id="ARBA00004401"/>
    </source>
</evidence>
<dbReference type="InterPro" id="IPR016186">
    <property type="entry name" value="C-type_lectin-like/link_sf"/>
</dbReference>
<dbReference type="PANTHER" id="PTHR45710:SF31">
    <property type="entry name" value="EARLY ACTIVATION ANTIGEN CD69"/>
    <property type="match status" value="1"/>
</dbReference>
<dbReference type="STRING" id="9646.ENSAMEP00000004177"/>
<keyword evidence="3" id="KW-1133">Transmembrane helix</keyword>
<dbReference type="SMART" id="SM00034">
    <property type="entry name" value="CLECT"/>
    <property type="match status" value="1"/>
</dbReference>
<feature type="domain" description="C-type lectin" evidence="4">
    <location>
        <begin position="99"/>
        <end position="177"/>
    </location>
</feature>
<reference evidence="5" key="2">
    <citation type="submission" date="2025-08" db="UniProtKB">
        <authorList>
            <consortium name="Ensembl"/>
        </authorList>
    </citation>
    <scope>IDENTIFICATION</scope>
</reference>
<dbReference type="CDD" id="cd03593">
    <property type="entry name" value="CLECT_NK_receptors_like"/>
    <property type="match status" value="1"/>
</dbReference>
<dbReference type="InterPro" id="IPR016187">
    <property type="entry name" value="CTDL_fold"/>
</dbReference>
<dbReference type="InterPro" id="IPR050828">
    <property type="entry name" value="C-type_lectin/matrix_domain"/>
</dbReference>
<dbReference type="GO" id="GO:0005886">
    <property type="term" value="C:plasma membrane"/>
    <property type="evidence" value="ECO:0007669"/>
    <property type="project" value="UniProtKB-SubCell"/>
</dbReference>
<dbReference type="PANTHER" id="PTHR45710">
    <property type="entry name" value="C-TYPE LECTIN DOMAIN-CONTAINING PROTEIN 180"/>
    <property type="match status" value="1"/>
</dbReference>
<proteinExistence type="predicted"/>
<dbReference type="InParanoid" id="G1LBA4"/>
<protein>
    <recommendedName>
        <fullName evidence="4">C-type lectin domain-containing protein</fullName>
    </recommendedName>
</protein>
<dbReference type="InterPro" id="IPR001304">
    <property type="entry name" value="C-type_lectin-like"/>
</dbReference>
<dbReference type="HOGENOM" id="CLU_049894_8_4_1"/>
<keyword evidence="3" id="KW-0812">Transmembrane</keyword>
<dbReference type="Pfam" id="PF00059">
    <property type="entry name" value="Lectin_C"/>
    <property type="match status" value="1"/>
</dbReference>
<dbReference type="GO" id="GO:0030246">
    <property type="term" value="F:carbohydrate binding"/>
    <property type="evidence" value="ECO:0007669"/>
    <property type="project" value="UniProtKB-KW"/>
</dbReference>
<evidence type="ECO:0000259" key="4">
    <source>
        <dbReference type="PROSITE" id="PS50041"/>
    </source>
</evidence>
<organism evidence="5 6">
    <name type="scientific">Ailuropoda melanoleuca</name>
    <name type="common">Giant panda</name>
    <dbReference type="NCBI Taxonomy" id="9646"/>
    <lineage>
        <taxon>Eukaryota</taxon>
        <taxon>Metazoa</taxon>
        <taxon>Chordata</taxon>
        <taxon>Craniata</taxon>
        <taxon>Vertebrata</taxon>
        <taxon>Euteleostomi</taxon>
        <taxon>Mammalia</taxon>
        <taxon>Eutheria</taxon>
        <taxon>Laurasiatheria</taxon>
        <taxon>Carnivora</taxon>
        <taxon>Caniformia</taxon>
        <taxon>Ursidae</taxon>
        <taxon>Ailuropoda</taxon>
    </lineage>
</organism>
<dbReference type="Ensembl" id="ENSAMET00000004344.2">
    <property type="protein sequence ID" value="ENSAMEP00000004177.2"/>
    <property type="gene ID" value="ENSAMEG00000003958.2"/>
</dbReference>
<comment type="subcellular location">
    <subcellularLocation>
        <location evidence="1">Cell membrane</location>
        <topology evidence="1">Single-pass type II membrane protein</topology>
    </subcellularLocation>
</comment>
<reference evidence="5" key="3">
    <citation type="submission" date="2025-09" db="UniProtKB">
        <authorList>
            <consortium name="Ensembl"/>
        </authorList>
    </citation>
    <scope>IDENTIFICATION</scope>
</reference>
<evidence type="ECO:0000256" key="2">
    <source>
        <dbReference type="ARBA" id="ARBA00022734"/>
    </source>
</evidence>
<feature type="transmembrane region" description="Helical" evidence="3">
    <location>
        <begin position="46"/>
        <end position="68"/>
    </location>
</feature>
<dbReference type="AlphaFoldDB" id="G1LBA4"/>
<evidence type="ECO:0000313" key="6">
    <source>
        <dbReference type="Proteomes" id="UP000008912"/>
    </source>
</evidence>
<feature type="transmembrane region" description="Helical" evidence="3">
    <location>
        <begin position="7"/>
        <end position="26"/>
    </location>
</feature>